<dbReference type="Gene3D" id="2.40.340.10">
    <property type="entry name" value="MoeA, C-terminal, domain IV"/>
    <property type="match status" value="1"/>
</dbReference>
<reference evidence="13 14" key="1">
    <citation type="submission" date="2019-07" db="EMBL/GenBank/DDBJ databases">
        <title>Diversity of Bacteria from Kongsfjorden, Arctic.</title>
        <authorList>
            <person name="Yu Y."/>
        </authorList>
    </citation>
    <scope>NUCLEOTIDE SEQUENCE [LARGE SCALE GENOMIC DNA]</scope>
    <source>
        <strain evidence="13 14">SM1922</strain>
    </source>
</reference>
<evidence type="ECO:0000256" key="11">
    <source>
        <dbReference type="RuleBase" id="RU365090"/>
    </source>
</evidence>
<evidence type="ECO:0000256" key="8">
    <source>
        <dbReference type="ARBA" id="ARBA00022842"/>
    </source>
</evidence>
<dbReference type="FunFam" id="3.40.980.10:FF:000004">
    <property type="entry name" value="Molybdopterin molybdenumtransferase"/>
    <property type="match status" value="1"/>
</dbReference>
<evidence type="ECO:0000256" key="7">
    <source>
        <dbReference type="ARBA" id="ARBA00022723"/>
    </source>
</evidence>
<dbReference type="InterPro" id="IPR036688">
    <property type="entry name" value="MoeA_C_domain_IV_sf"/>
</dbReference>
<dbReference type="Gene3D" id="2.170.190.11">
    <property type="entry name" value="Molybdopterin biosynthesis moea protein, domain 3"/>
    <property type="match status" value="1"/>
</dbReference>
<dbReference type="PANTHER" id="PTHR10192">
    <property type="entry name" value="MOLYBDOPTERIN BIOSYNTHESIS PROTEIN"/>
    <property type="match status" value="1"/>
</dbReference>
<comment type="caution">
    <text evidence="13">The sequence shown here is derived from an EMBL/GenBank/DDBJ whole genome shotgun (WGS) entry which is preliminary data.</text>
</comment>
<dbReference type="CDD" id="cd00887">
    <property type="entry name" value="MoeA"/>
    <property type="match status" value="1"/>
</dbReference>
<keyword evidence="7 11" id="KW-0479">Metal-binding</keyword>
<proteinExistence type="inferred from homology"/>
<evidence type="ECO:0000256" key="1">
    <source>
        <dbReference type="ARBA" id="ARBA00001946"/>
    </source>
</evidence>
<evidence type="ECO:0000259" key="12">
    <source>
        <dbReference type="SMART" id="SM00852"/>
    </source>
</evidence>
<comment type="catalytic activity">
    <reaction evidence="10">
        <text>adenylyl-molybdopterin + molybdate = Mo-molybdopterin + AMP + H(+)</text>
        <dbReference type="Rhea" id="RHEA:35047"/>
        <dbReference type="ChEBI" id="CHEBI:15378"/>
        <dbReference type="ChEBI" id="CHEBI:36264"/>
        <dbReference type="ChEBI" id="CHEBI:62727"/>
        <dbReference type="ChEBI" id="CHEBI:71302"/>
        <dbReference type="ChEBI" id="CHEBI:456215"/>
        <dbReference type="EC" id="2.10.1.1"/>
    </reaction>
</comment>
<evidence type="ECO:0000256" key="10">
    <source>
        <dbReference type="ARBA" id="ARBA00047317"/>
    </source>
</evidence>
<keyword evidence="9 11" id="KW-0501">Molybdenum cofactor biosynthesis</keyword>
<keyword evidence="5 11" id="KW-0500">Molybdenum</keyword>
<feature type="domain" description="MoaB/Mog" evidence="12">
    <location>
        <begin position="190"/>
        <end position="332"/>
    </location>
</feature>
<dbReference type="RefSeq" id="WP_144812470.1">
    <property type="nucleotide sequence ID" value="NZ_VNFE01000004.1"/>
</dbReference>
<evidence type="ECO:0000256" key="9">
    <source>
        <dbReference type="ARBA" id="ARBA00023150"/>
    </source>
</evidence>
<dbReference type="InterPro" id="IPR005111">
    <property type="entry name" value="MoeA_C_domain_IV"/>
</dbReference>
<dbReference type="UniPathway" id="UPA00344"/>
<sequence>MNCHCAEIVTPGLLDLFDARQRLIDAATSINAVETITLEQSTGRVLAETLVAPLDMPGVDNSAMDGYALCLADYQAAPRGAGLPILQRVPAGAGVMPLPEGGCARIFTGAPVPMGADIVVPQERVTLDPRGHIHLEGSLVLGANIRRQGEETRIGTPLLAVGKLLDAASIALLASHGINAVTVKRRLRVALLSTGDELIAPGTVRSPGQVYDSNRAMLNVLLAQAQCDVLDLGVIADSPQSLHQAFEHAQTVADVVMCTGGVSVGEEDHVRPVIEQRGGLHFHGVAMKPGKPFAFGYLGAEPASSTPLMALPGNPVASLVGWQLLALPFIHAMQGRAVAALQRYPVKAGFSQRGPQGRCELLRVVMDWSQGAPVAQLAGGQGSHMLSAASQAHGYLMINPATQVTEGATYHYYPINQFAA</sequence>
<dbReference type="PROSITE" id="PS01079">
    <property type="entry name" value="MOCF_BIOSYNTHESIS_2"/>
    <property type="match status" value="1"/>
</dbReference>
<dbReference type="Pfam" id="PF03454">
    <property type="entry name" value="MoeA_C"/>
    <property type="match status" value="1"/>
</dbReference>
<dbReference type="Pfam" id="PF00994">
    <property type="entry name" value="MoCF_biosynth"/>
    <property type="match status" value="1"/>
</dbReference>
<evidence type="ECO:0000256" key="2">
    <source>
        <dbReference type="ARBA" id="ARBA00002901"/>
    </source>
</evidence>
<dbReference type="NCBIfam" id="TIGR00177">
    <property type="entry name" value="molyb_syn"/>
    <property type="match status" value="1"/>
</dbReference>
<dbReference type="SUPFAM" id="SSF63867">
    <property type="entry name" value="MoeA C-terminal domain-like"/>
    <property type="match status" value="1"/>
</dbReference>
<comment type="similarity">
    <text evidence="4 11">Belongs to the MoeA family.</text>
</comment>
<comment type="pathway">
    <text evidence="3 11">Cofactor biosynthesis; molybdopterin biosynthesis.</text>
</comment>
<dbReference type="InterPro" id="IPR005110">
    <property type="entry name" value="MoeA_linker/N"/>
</dbReference>
<dbReference type="EMBL" id="VNFE01000004">
    <property type="protein sequence ID" value="TVU89278.1"/>
    <property type="molecule type" value="Genomic_DNA"/>
</dbReference>
<dbReference type="AlphaFoldDB" id="A0A558J6J4"/>
<dbReference type="InterPro" id="IPR036425">
    <property type="entry name" value="MoaB/Mog-like_dom_sf"/>
</dbReference>
<dbReference type="InterPro" id="IPR038987">
    <property type="entry name" value="MoeA-like"/>
</dbReference>
<keyword evidence="6 11" id="KW-0808">Transferase</keyword>
<dbReference type="Proteomes" id="UP000317288">
    <property type="component" value="Unassembled WGS sequence"/>
</dbReference>
<comment type="function">
    <text evidence="2 11">Catalyzes the insertion of molybdate into adenylated molybdopterin with the concomitant release of AMP.</text>
</comment>
<dbReference type="SUPFAM" id="SSF63882">
    <property type="entry name" value="MoeA N-terminal region -like"/>
    <property type="match status" value="1"/>
</dbReference>
<dbReference type="InterPro" id="IPR036135">
    <property type="entry name" value="MoeA_linker/N_sf"/>
</dbReference>
<dbReference type="InterPro" id="IPR001453">
    <property type="entry name" value="MoaB/Mog_dom"/>
</dbReference>
<dbReference type="Gene3D" id="3.90.105.10">
    <property type="entry name" value="Molybdopterin biosynthesis moea protein, domain 2"/>
    <property type="match status" value="1"/>
</dbReference>
<dbReference type="EC" id="2.10.1.1" evidence="11"/>
<dbReference type="GO" id="GO:0006777">
    <property type="term" value="P:Mo-molybdopterin cofactor biosynthetic process"/>
    <property type="evidence" value="ECO:0007669"/>
    <property type="project" value="UniProtKB-UniRule"/>
</dbReference>
<gene>
    <name evidence="13" type="ORF">FQP89_14860</name>
</gene>
<comment type="cofactor">
    <cofactor evidence="1 11">
        <name>Mg(2+)</name>
        <dbReference type="ChEBI" id="CHEBI:18420"/>
    </cofactor>
</comment>
<protein>
    <recommendedName>
        <fullName evidence="11">Molybdopterin molybdenumtransferase</fullName>
        <ecNumber evidence="11">2.10.1.1</ecNumber>
    </recommendedName>
</protein>
<evidence type="ECO:0000313" key="13">
    <source>
        <dbReference type="EMBL" id="TVU89278.1"/>
    </source>
</evidence>
<dbReference type="Gene3D" id="3.40.980.10">
    <property type="entry name" value="MoaB/Mog-like domain"/>
    <property type="match status" value="1"/>
</dbReference>
<keyword evidence="8 11" id="KW-0460">Magnesium</keyword>
<dbReference type="InterPro" id="IPR008284">
    <property type="entry name" value="MoCF_biosynth_CS"/>
</dbReference>
<evidence type="ECO:0000256" key="3">
    <source>
        <dbReference type="ARBA" id="ARBA00005046"/>
    </source>
</evidence>
<dbReference type="SUPFAM" id="SSF53218">
    <property type="entry name" value="Molybdenum cofactor biosynthesis proteins"/>
    <property type="match status" value="1"/>
</dbReference>
<dbReference type="NCBIfam" id="NF045515">
    <property type="entry name" value="Glp_gephyrin"/>
    <property type="match status" value="1"/>
</dbReference>
<dbReference type="GO" id="GO:0061599">
    <property type="term" value="F:molybdopterin molybdotransferase activity"/>
    <property type="evidence" value="ECO:0007669"/>
    <property type="project" value="UniProtKB-UniRule"/>
</dbReference>
<dbReference type="GO" id="GO:0046872">
    <property type="term" value="F:metal ion binding"/>
    <property type="evidence" value="ECO:0007669"/>
    <property type="project" value="UniProtKB-UniRule"/>
</dbReference>
<evidence type="ECO:0000313" key="14">
    <source>
        <dbReference type="Proteomes" id="UP000317288"/>
    </source>
</evidence>
<dbReference type="Pfam" id="PF03453">
    <property type="entry name" value="MoeA_N"/>
    <property type="match status" value="1"/>
</dbReference>
<evidence type="ECO:0000256" key="5">
    <source>
        <dbReference type="ARBA" id="ARBA00022505"/>
    </source>
</evidence>
<evidence type="ECO:0000256" key="6">
    <source>
        <dbReference type="ARBA" id="ARBA00022679"/>
    </source>
</evidence>
<dbReference type="GO" id="GO:0005829">
    <property type="term" value="C:cytosol"/>
    <property type="evidence" value="ECO:0007669"/>
    <property type="project" value="TreeGrafter"/>
</dbReference>
<accession>A0A558J6J4</accession>
<name>A0A558J6J4_9GAMM</name>
<evidence type="ECO:0000256" key="4">
    <source>
        <dbReference type="ARBA" id="ARBA00010763"/>
    </source>
</evidence>
<dbReference type="SMART" id="SM00852">
    <property type="entry name" value="MoCF_biosynth"/>
    <property type="match status" value="1"/>
</dbReference>
<dbReference type="PANTHER" id="PTHR10192:SF5">
    <property type="entry name" value="GEPHYRIN"/>
    <property type="match status" value="1"/>
</dbReference>
<organism evidence="13 14">
    <name type="scientific">Vreelandella titanicae</name>
    <dbReference type="NCBI Taxonomy" id="664683"/>
    <lineage>
        <taxon>Bacteria</taxon>
        <taxon>Pseudomonadati</taxon>
        <taxon>Pseudomonadota</taxon>
        <taxon>Gammaproteobacteria</taxon>
        <taxon>Oceanospirillales</taxon>
        <taxon>Halomonadaceae</taxon>
        <taxon>Vreelandella</taxon>
    </lineage>
</organism>